<dbReference type="Gene3D" id="1.10.530.10">
    <property type="match status" value="1"/>
</dbReference>
<feature type="domain" description="M23ase beta-sheet core" evidence="2">
    <location>
        <begin position="391"/>
        <end position="443"/>
    </location>
</feature>
<dbReference type="CDD" id="cd12797">
    <property type="entry name" value="M23_peptidase"/>
    <property type="match status" value="1"/>
</dbReference>
<feature type="region of interest" description="Disordered" evidence="1">
    <location>
        <begin position="475"/>
        <end position="494"/>
    </location>
</feature>
<evidence type="ECO:0000313" key="4">
    <source>
        <dbReference type="Proteomes" id="UP001500748"/>
    </source>
</evidence>
<dbReference type="InterPro" id="IPR023346">
    <property type="entry name" value="Lysozyme-like_dom_sf"/>
</dbReference>
<sequence length="494" mass="55536">MMKVGSKDSIWNKDHKKDGCQNCIDPVTAGQLKRIFTKTDMGVLETVASIYTKYMKELNMDTCWNKAHFFAQAVVESGLNMKLKNGESFNWYYQDLIDTFGKFQTEEGREKAKKWGRKIKNRKDPKAVDVTLENEINIANWAYMPDYKTGKSLGNKGGNDGWDFRGRGLLQLTGRGGYEYANTYTLKLGSDIINYPELAGTDISTAVLSSMAFWRWKGLNKISNGTTDVIGKICPQVGNNVKMKDKNGDDSSNYAEKQDVFKNITTKNFLIDVCKWGKENTASGQWHEPVDNPISTLYMQSGGSGKLGEHWGLFGNTRNGSVHQGLDLFAEPGSNVYSCVEGEVFEVKTHSGYGKTVTIKITDKEAFYNHRRDYKILYSSEGEIIQGLHFDKTKDIFLFYAHLRKVFVTKGQKVETGKIIASSGVSGVESGTCAPHLHFEIFTTVYAVGKGLNYRCNPGFYVHFKRASEQSVQERSLQKEISEKGKIEEVNGKD</sequence>
<proteinExistence type="predicted"/>
<dbReference type="EMBL" id="BAABDU010000004">
    <property type="protein sequence ID" value="GAA3771721.1"/>
    <property type="molecule type" value="Genomic_DNA"/>
</dbReference>
<evidence type="ECO:0000313" key="3">
    <source>
        <dbReference type="EMBL" id="GAA3771721.1"/>
    </source>
</evidence>
<dbReference type="InterPro" id="IPR050570">
    <property type="entry name" value="Cell_wall_metabolism_enzyme"/>
</dbReference>
<dbReference type="PANTHER" id="PTHR21666">
    <property type="entry name" value="PEPTIDASE-RELATED"/>
    <property type="match status" value="1"/>
</dbReference>
<reference evidence="4" key="1">
    <citation type="journal article" date="2019" name="Int. J. Syst. Evol. Microbiol.">
        <title>The Global Catalogue of Microorganisms (GCM) 10K type strain sequencing project: providing services to taxonomists for standard genome sequencing and annotation.</title>
        <authorList>
            <consortium name="The Broad Institute Genomics Platform"/>
            <consortium name="The Broad Institute Genome Sequencing Center for Infectious Disease"/>
            <person name="Wu L."/>
            <person name="Ma J."/>
        </authorList>
    </citation>
    <scope>NUCLEOTIDE SEQUENCE [LARGE SCALE GENOMIC DNA]</scope>
    <source>
        <strain evidence="4">JCM 17337</strain>
    </source>
</reference>
<dbReference type="SUPFAM" id="SSF51261">
    <property type="entry name" value="Duplicated hybrid motif"/>
    <property type="match status" value="1"/>
</dbReference>
<gene>
    <name evidence="3" type="ORF">GCM10022423_27320</name>
</gene>
<dbReference type="InterPro" id="IPR016047">
    <property type="entry name" value="M23ase_b-sheet_dom"/>
</dbReference>
<name>A0ABP7GV46_9FLAO</name>
<protein>
    <recommendedName>
        <fullName evidence="2">M23ase beta-sheet core domain-containing protein</fullName>
    </recommendedName>
</protein>
<dbReference type="Pfam" id="PF01551">
    <property type="entry name" value="Peptidase_M23"/>
    <property type="match status" value="1"/>
</dbReference>
<dbReference type="Proteomes" id="UP001500748">
    <property type="component" value="Unassembled WGS sequence"/>
</dbReference>
<evidence type="ECO:0000259" key="2">
    <source>
        <dbReference type="Pfam" id="PF01551"/>
    </source>
</evidence>
<evidence type="ECO:0000256" key="1">
    <source>
        <dbReference type="SAM" id="MobiDB-lite"/>
    </source>
</evidence>
<accession>A0ABP7GV46</accession>
<dbReference type="RefSeq" id="WP_345145198.1">
    <property type="nucleotide sequence ID" value="NZ_BAABDU010000004.1"/>
</dbReference>
<feature type="compositionally biased region" description="Basic and acidic residues" evidence="1">
    <location>
        <begin position="476"/>
        <end position="494"/>
    </location>
</feature>
<keyword evidence="4" id="KW-1185">Reference proteome</keyword>
<dbReference type="PANTHER" id="PTHR21666:SF270">
    <property type="entry name" value="MUREIN HYDROLASE ACTIVATOR ENVC"/>
    <property type="match status" value="1"/>
</dbReference>
<dbReference type="SUPFAM" id="SSF53955">
    <property type="entry name" value="Lysozyme-like"/>
    <property type="match status" value="1"/>
</dbReference>
<dbReference type="Gene3D" id="2.70.70.10">
    <property type="entry name" value="Glucose Permease (Domain IIA)"/>
    <property type="match status" value="1"/>
</dbReference>
<dbReference type="InterPro" id="IPR011055">
    <property type="entry name" value="Dup_hybrid_motif"/>
</dbReference>
<organism evidence="3 4">
    <name type="scientific">Flavobacterium ginsengiterrae</name>
    <dbReference type="NCBI Taxonomy" id="871695"/>
    <lineage>
        <taxon>Bacteria</taxon>
        <taxon>Pseudomonadati</taxon>
        <taxon>Bacteroidota</taxon>
        <taxon>Flavobacteriia</taxon>
        <taxon>Flavobacteriales</taxon>
        <taxon>Flavobacteriaceae</taxon>
        <taxon>Flavobacterium</taxon>
    </lineage>
</organism>
<comment type="caution">
    <text evidence="3">The sequence shown here is derived from an EMBL/GenBank/DDBJ whole genome shotgun (WGS) entry which is preliminary data.</text>
</comment>